<proteinExistence type="predicted"/>
<feature type="compositionally biased region" description="Low complexity" evidence="1">
    <location>
        <begin position="50"/>
        <end position="61"/>
    </location>
</feature>
<dbReference type="Proteomes" id="UP000623467">
    <property type="component" value="Unassembled WGS sequence"/>
</dbReference>
<sequence>MMYYAYKKYKKSRAEKKARRAAQANGEAPVEPYAVTGQTRQGSSVWGEAQQQGQGQQQQQQAGYNNAGGR</sequence>
<reference evidence="2" key="1">
    <citation type="submission" date="2020-05" db="EMBL/GenBank/DDBJ databases">
        <title>Mycena genomes resolve the evolution of fungal bioluminescence.</title>
        <authorList>
            <person name="Tsai I.J."/>
        </authorList>
    </citation>
    <scope>NUCLEOTIDE SEQUENCE</scope>
    <source>
        <strain evidence="2">160909Yilan</strain>
    </source>
</reference>
<feature type="region of interest" description="Disordered" evidence="1">
    <location>
        <begin position="17"/>
        <end position="70"/>
    </location>
</feature>
<accession>A0A8H6YFF2</accession>
<keyword evidence="3" id="KW-1185">Reference proteome</keyword>
<evidence type="ECO:0000313" key="3">
    <source>
        <dbReference type="Proteomes" id="UP000623467"/>
    </source>
</evidence>
<evidence type="ECO:0000313" key="2">
    <source>
        <dbReference type="EMBL" id="KAF7358718.1"/>
    </source>
</evidence>
<dbReference type="AlphaFoldDB" id="A0A8H6YFF2"/>
<gene>
    <name evidence="2" type="ORF">MSAN_01210800</name>
</gene>
<comment type="caution">
    <text evidence="2">The sequence shown here is derived from an EMBL/GenBank/DDBJ whole genome shotgun (WGS) entry which is preliminary data.</text>
</comment>
<dbReference type="EMBL" id="JACAZH010000009">
    <property type="protein sequence ID" value="KAF7358718.1"/>
    <property type="molecule type" value="Genomic_DNA"/>
</dbReference>
<protein>
    <submittedName>
        <fullName evidence="2">Uncharacterized protein</fullName>
    </submittedName>
</protein>
<name>A0A8H6YFF2_9AGAR</name>
<evidence type="ECO:0000256" key="1">
    <source>
        <dbReference type="SAM" id="MobiDB-lite"/>
    </source>
</evidence>
<organism evidence="2 3">
    <name type="scientific">Mycena sanguinolenta</name>
    <dbReference type="NCBI Taxonomy" id="230812"/>
    <lineage>
        <taxon>Eukaryota</taxon>
        <taxon>Fungi</taxon>
        <taxon>Dikarya</taxon>
        <taxon>Basidiomycota</taxon>
        <taxon>Agaricomycotina</taxon>
        <taxon>Agaricomycetes</taxon>
        <taxon>Agaricomycetidae</taxon>
        <taxon>Agaricales</taxon>
        <taxon>Marasmiineae</taxon>
        <taxon>Mycenaceae</taxon>
        <taxon>Mycena</taxon>
    </lineage>
</organism>